<evidence type="ECO:0000313" key="2">
    <source>
        <dbReference type="Proteomes" id="UP000789920"/>
    </source>
</evidence>
<dbReference type="EMBL" id="CAJVQC010028557">
    <property type="protein sequence ID" value="CAG8740009.1"/>
    <property type="molecule type" value="Genomic_DNA"/>
</dbReference>
<gene>
    <name evidence="1" type="ORF">RPERSI_LOCUS13052</name>
</gene>
<protein>
    <submittedName>
        <fullName evidence="1">4884_t:CDS:1</fullName>
    </submittedName>
</protein>
<sequence>MYVDRESKLKNVDKILGRYLDDSNFAGTYIDVKTNSVIIYTVNMAKKHNIISKPDVREHERLLVFRRVRNPLARLKSKFNELDTIAKLKKPKGIFVYIHPRFNNIAVVVFWPPDQSSQEFIGAARRLGADIYFPFNDNTPLTKRGLGKRKARPFKNKKFFTKYGLIGHLVYHSETPYDIGLIDIESMRKLRPSTNIRNDQNATYPELTIIEGPPVSSHGAHLCRSGATSLASCGYVDAFNGIFLDETGIYESNIIIIDKMSSVGGDSGGPAYYFSDFSNLRLVTITGISTASLKRQDIPLYPFGVVFPKEIILDRFQLDLITRF</sequence>
<comment type="caution">
    <text evidence="1">The sequence shown here is derived from an EMBL/GenBank/DDBJ whole genome shotgun (WGS) entry which is preliminary data.</text>
</comment>
<reference evidence="1" key="1">
    <citation type="submission" date="2021-06" db="EMBL/GenBank/DDBJ databases">
        <authorList>
            <person name="Kallberg Y."/>
            <person name="Tangrot J."/>
            <person name="Rosling A."/>
        </authorList>
    </citation>
    <scope>NUCLEOTIDE SEQUENCE</scope>
    <source>
        <strain evidence="1">MA461A</strain>
    </source>
</reference>
<organism evidence="1 2">
    <name type="scientific">Racocetra persica</name>
    <dbReference type="NCBI Taxonomy" id="160502"/>
    <lineage>
        <taxon>Eukaryota</taxon>
        <taxon>Fungi</taxon>
        <taxon>Fungi incertae sedis</taxon>
        <taxon>Mucoromycota</taxon>
        <taxon>Glomeromycotina</taxon>
        <taxon>Glomeromycetes</taxon>
        <taxon>Diversisporales</taxon>
        <taxon>Gigasporaceae</taxon>
        <taxon>Racocetra</taxon>
    </lineage>
</organism>
<proteinExistence type="predicted"/>
<dbReference type="Proteomes" id="UP000789920">
    <property type="component" value="Unassembled WGS sequence"/>
</dbReference>
<evidence type="ECO:0000313" key="1">
    <source>
        <dbReference type="EMBL" id="CAG8740009.1"/>
    </source>
</evidence>
<keyword evidence="2" id="KW-1185">Reference proteome</keyword>
<name>A0ACA9Q6P2_9GLOM</name>
<accession>A0ACA9Q6P2</accession>